<comment type="catalytic activity">
    <reaction evidence="1">
        <text>[protein]-peptidylproline (omega=180) = [protein]-peptidylproline (omega=0)</text>
        <dbReference type="Rhea" id="RHEA:16237"/>
        <dbReference type="Rhea" id="RHEA-COMP:10747"/>
        <dbReference type="Rhea" id="RHEA-COMP:10748"/>
        <dbReference type="ChEBI" id="CHEBI:83833"/>
        <dbReference type="ChEBI" id="CHEBI:83834"/>
        <dbReference type="EC" id="5.2.1.8"/>
    </reaction>
</comment>
<accession>A0A841HYX7</accession>
<evidence type="ECO:0000256" key="2">
    <source>
        <dbReference type="ARBA" id="ARBA00004496"/>
    </source>
</evidence>
<protein>
    <recommendedName>
        <fullName evidence="4">peptidylprolyl isomerase</fullName>
        <ecNumber evidence="4">5.2.1.8</ecNumber>
    </recommendedName>
</protein>
<sequence>MESSLIHSRSVIKLRYAPDGQPERTTTVLMGHAHDLPLGLEAQLVGHRAGDRFEVSLEGPAFDPALVQVVPRAAFDRLPEAGTLLYTQDEQGRPLAVRVLGVLEAGVEVDANPENAGTRQRVRVEIVSVRDAQPDELEHGHVHGEGGVHH</sequence>
<dbReference type="InterPro" id="IPR046357">
    <property type="entry name" value="PPIase_dom_sf"/>
</dbReference>
<keyword evidence="6" id="KW-0697">Rotamase</keyword>
<organism evidence="9 10">
    <name type="scientific">Deinobacterium chartae</name>
    <dbReference type="NCBI Taxonomy" id="521158"/>
    <lineage>
        <taxon>Bacteria</taxon>
        <taxon>Thermotogati</taxon>
        <taxon>Deinococcota</taxon>
        <taxon>Deinococci</taxon>
        <taxon>Deinococcales</taxon>
        <taxon>Deinococcaceae</taxon>
        <taxon>Deinobacterium</taxon>
    </lineage>
</organism>
<comment type="caution">
    <text evidence="9">The sequence shown here is derived from an EMBL/GenBank/DDBJ whole genome shotgun (WGS) entry which is preliminary data.</text>
</comment>
<dbReference type="EMBL" id="JACHHG010000004">
    <property type="protein sequence ID" value="MBB6097874.1"/>
    <property type="molecule type" value="Genomic_DNA"/>
</dbReference>
<evidence type="ECO:0000256" key="6">
    <source>
        <dbReference type="ARBA" id="ARBA00023110"/>
    </source>
</evidence>
<keyword evidence="5" id="KW-0963">Cytoplasm</keyword>
<dbReference type="Proteomes" id="UP000569951">
    <property type="component" value="Unassembled WGS sequence"/>
</dbReference>
<dbReference type="RefSeq" id="WP_183985742.1">
    <property type="nucleotide sequence ID" value="NZ_JACHHG010000004.1"/>
</dbReference>
<evidence type="ECO:0000313" key="9">
    <source>
        <dbReference type="EMBL" id="MBB6097874.1"/>
    </source>
</evidence>
<evidence type="ECO:0000256" key="7">
    <source>
        <dbReference type="ARBA" id="ARBA00023186"/>
    </source>
</evidence>
<dbReference type="GO" id="GO:0005737">
    <property type="term" value="C:cytoplasm"/>
    <property type="evidence" value="ECO:0007669"/>
    <property type="project" value="UniProtKB-SubCell"/>
</dbReference>
<dbReference type="Gene3D" id="3.10.50.40">
    <property type="match status" value="1"/>
</dbReference>
<comment type="similarity">
    <text evidence="3">Belongs to the FKBP-type PPIase family.</text>
</comment>
<evidence type="ECO:0000256" key="5">
    <source>
        <dbReference type="ARBA" id="ARBA00022490"/>
    </source>
</evidence>
<evidence type="ECO:0000256" key="4">
    <source>
        <dbReference type="ARBA" id="ARBA00013194"/>
    </source>
</evidence>
<evidence type="ECO:0000256" key="8">
    <source>
        <dbReference type="ARBA" id="ARBA00023235"/>
    </source>
</evidence>
<keyword evidence="7" id="KW-0143">Chaperone</keyword>
<comment type="subcellular location">
    <subcellularLocation>
        <location evidence="2">Cytoplasm</location>
    </subcellularLocation>
</comment>
<reference evidence="9 10" key="1">
    <citation type="submission" date="2020-08" db="EMBL/GenBank/DDBJ databases">
        <title>Genomic Encyclopedia of Type Strains, Phase IV (KMG-IV): sequencing the most valuable type-strain genomes for metagenomic binning, comparative biology and taxonomic classification.</title>
        <authorList>
            <person name="Goeker M."/>
        </authorList>
    </citation>
    <scope>NUCLEOTIDE SEQUENCE [LARGE SCALE GENOMIC DNA]</scope>
    <source>
        <strain evidence="9 10">DSM 21458</strain>
    </source>
</reference>
<keyword evidence="10" id="KW-1185">Reference proteome</keyword>
<dbReference type="GO" id="GO:0003755">
    <property type="term" value="F:peptidyl-prolyl cis-trans isomerase activity"/>
    <property type="evidence" value="ECO:0007669"/>
    <property type="project" value="UniProtKB-KW"/>
</dbReference>
<proteinExistence type="inferred from homology"/>
<dbReference type="AlphaFoldDB" id="A0A841HYX7"/>
<evidence type="ECO:0000313" key="10">
    <source>
        <dbReference type="Proteomes" id="UP000569951"/>
    </source>
</evidence>
<keyword evidence="8 9" id="KW-0413">Isomerase</keyword>
<dbReference type="PANTHER" id="PTHR47861:SF3">
    <property type="entry name" value="FKBP-TYPE PEPTIDYL-PROLYL CIS-TRANS ISOMERASE SLYD"/>
    <property type="match status" value="1"/>
</dbReference>
<dbReference type="SUPFAM" id="SSF54534">
    <property type="entry name" value="FKBP-like"/>
    <property type="match status" value="1"/>
</dbReference>
<evidence type="ECO:0000256" key="3">
    <source>
        <dbReference type="ARBA" id="ARBA00006577"/>
    </source>
</evidence>
<gene>
    <name evidence="9" type="ORF">HNR42_001297</name>
</gene>
<dbReference type="EC" id="5.2.1.8" evidence="4"/>
<evidence type="ECO:0000256" key="1">
    <source>
        <dbReference type="ARBA" id="ARBA00000971"/>
    </source>
</evidence>
<name>A0A841HYX7_9DEIO</name>
<dbReference type="PANTHER" id="PTHR47861">
    <property type="entry name" value="FKBP-TYPE PEPTIDYL-PROLYL CIS-TRANS ISOMERASE SLYD"/>
    <property type="match status" value="1"/>
</dbReference>